<keyword evidence="6 11" id="KW-0548">Nucleotidyltransferase</keyword>
<dbReference type="AlphaFoldDB" id="A0A6G8QAZ2"/>
<feature type="region of interest" description="Alpha N-terminal domain (alpha-NTD)" evidence="11">
    <location>
        <begin position="1"/>
        <end position="234"/>
    </location>
</feature>
<dbReference type="Pfam" id="PF03118">
    <property type="entry name" value="RNA_pol_A_CTD"/>
    <property type="match status" value="1"/>
</dbReference>
<proteinExistence type="inferred from homology"/>
<comment type="function">
    <text evidence="11">DNA-dependent RNA polymerase catalyzes the transcription of DNA into RNA using the four ribonucleoside triphosphates as substrates.</text>
</comment>
<dbReference type="NCBIfam" id="NF003519">
    <property type="entry name" value="PRK05182.2-5"/>
    <property type="match status" value="1"/>
</dbReference>
<organism evidence="13 14">
    <name type="scientific">Rubrobacter tropicus</name>
    <dbReference type="NCBI Taxonomy" id="2653851"/>
    <lineage>
        <taxon>Bacteria</taxon>
        <taxon>Bacillati</taxon>
        <taxon>Actinomycetota</taxon>
        <taxon>Rubrobacteria</taxon>
        <taxon>Rubrobacterales</taxon>
        <taxon>Rubrobacteraceae</taxon>
        <taxon>Rubrobacter</taxon>
    </lineage>
</organism>
<evidence type="ECO:0000256" key="11">
    <source>
        <dbReference type="HAMAP-Rule" id="MF_00059"/>
    </source>
</evidence>
<dbReference type="InterPro" id="IPR011262">
    <property type="entry name" value="DNA-dir_RNA_pol_insert"/>
</dbReference>
<dbReference type="NCBIfam" id="TIGR02027">
    <property type="entry name" value="rpoA"/>
    <property type="match status" value="1"/>
</dbReference>
<dbReference type="Pfam" id="PF01000">
    <property type="entry name" value="RNA_pol_A_bac"/>
    <property type="match status" value="1"/>
</dbReference>
<dbReference type="SMART" id="SM00662">
    <property type="entry name" value="RPOLD"/>
    <property type="match status" value="1"/>
</dbReference>
<dbReference type="Gene3D" id="1.10.150.20">
    <property type="entry name" value="5' to 3' exonuclease, C-terminal subdomain"/>
    <property type="match status" value="1"/>
</dbReference>
<dbReference type="EC" id="2.7.7.6" evidence="2 11"/>
<protein>
    <recommendedName>
        <fullName evidence="3 11">DNA-directed RNA polymerase subunit alpha</fullName>
        <shortName evidence="11">RNAP subunit alpha</shortName>
        <ecNumber evidence="2 11">2.7.7.6</ecNumber>
    </recommendedName>
    <alternativeName>
        <fullName evidence="9 11">RNA polymerase subunit alpha</fullName>
    </alternativeName>
    <alternativeName>
        <fullName evidence="8 11">Transcriptase subunit alpha</fullName>
    </alternativeName>
</protein>
<evidence type="ECO:0000256" key="3">
    <source>
        <dbReference type="ARBA" id="ARBA00015972"/>
    </source>
</evidence>
<dbReference type="Gene3D" id="3.30.1360.10">
    <property type="entry name" value="RNA polymerase, RBP11-like subunit"/>
    <property type="match status" value="1"/>
</dbReference>
<evidence type="ECO:0000256" key="6">
    <source>
        <dbReference type="ARBA" id="ARBA00022695"/>
    </source>
</evidence>
<evidence type="ECO:0000256" key="5">
    <source>
        <dbReference type="ARBA" id="ARBA00022679"/>
    </source>
</evidence>
<comment type="similarity">
    <text evidence="1 11">Belongs to the RNA polymerase alpha chain family.</text>
</comment>
<dbReference type="GO" id="GO:0006351">
    <property type="term" value="P:DNA-templated transcription"/>
    <property type="evidence" value="ECO:0007669"/>
    <property type="project" value="UniProtKB-UniRule"/>
</dbReference>
<name>A0A6G8QAZ2_9ACTN</name>
<keyword evidence="5 11" id="KW-0808">Transferase</keyword>
<dbReference type="HAMAP" id="MF_00059">
    <property type="entry name" value="RNApol_bact_RpoA"/>
    <property type="match status" value="1"/>
</dbReference>
<dbReference type="Gene3D" id="2.170.120.12">
    <property type="entry name" value="DNA-directed RNA polymerase, insert domain"/>
    <property type="match status" value="1"/>
</dbReference>
<dbReference type="Proteomes" id="UP000501452">
    <property type="component" value="Chromosome"/>
</dbReference>
<dbReference type="Pfam" id="PF01193">
    <property type="entry name" value="RNA_pol_L"/>
    <property type="match status" value="1"/>
</dbReference>
<sequence length="315" mass="34710">MLDIAPPRFRVEEEEGQRGTFVAEPLPRGLGHTIGNSLRRVMLSGLTGAAVTKIRVEGVSHEFSTIPGVKEDVVDIILNIKGLKFKLERDEPIELQIQKDGPGEVTAADIELKADVEVVDPSVYIASVSSGGHLDMRLTVERGQGYRRAEGNKSDADPIGVIAVDSLFSPVQRVNYSVTETRAGARADLDSLRMEVFTDGRVEPQEAVQDASKQLMDYLGLFTDGYQVQGAVDSRQRGGRAVIQDERPVEDLELTVRSYNCLKREGVDTIGQLATMTEEELMNIRNLGMKSVDEIRSKLLEYGYSLESEGLDEAR</sequence>
<comment type="subunit">
    <text evidence="11">Homodimer. The RNAP catalytic core consists of 2 alpha, 1 beta, 1 beta' and 1 omega subunit. When a sigma factor is associated with the core the holoenzyme is formed, which can initiate transcription.</text>
</comment>
<dbReference type="NCBIfam" id="NF003513">
    <property type="entry name" value="PRK05182.1-2"/>
    <property type="match status" value="1"/>
</dbReference>
<dbReference type="SUPFAM" id="SSF56553">
    <property type="entry name" value="Insert subdomain of RNA polymerase alpha subunit"/>
    <property type="match status" value="1"/>
</dbReference>
<dbReference type="EMBL" id="CP045119">
    <property type="protein sequence ID" value="QIN83631.1"/>
    <property type="molecule type" value="Genomic_DNA"/>
</dbReference>
<dbReference type="GO" id="GO:0046983">
    <property type="term" value="F:protein dimerization activity"/>
    <property type="evidence" value="ECO:0007669"/>
    <property type="project" value="InterPro"/>
</dbReference>
<keyword evidence="14" id="KW-1185">Reference proteome</keyword>
<evidence type="ECO:0000259" key="12">
    <source>
        <dbReference type="SMART" id="SM00662"/>
    </source>
</evidence>
<evidence type="ECO:0000256" key="1">
    <source>
        <dbReference type="ARBA" id="ARBA00007123"/>
    </source>
</evidence>
<dbReference type="SUPFAM" id="SSF55257">
    <property type="entry name" value="RBP11-like subunits of RNA polymerase"/>
    <property type="match status" value="1"/>
</dbReference>
<evidence type="ECO:0000256" key="4">
    <source>
        <dbReference type="ARBA" id="ARBA00022478"/>
    </source>
</evidence>
<dbReference type="GO" id="GO:0003899">
    <property type="term" value="F:DNA-directed RNA polymerase activity"/>
    <property type="evidence" value="ECO:0007669"/>
    <property type="project" value="UniProtKB-UniRule"/>
</dbReference>
<evidence type="ECO:0000256" key="7">
    <source>
        <dbReference type="ARBA" id="ARBA00023163"/>
    </source>
</evidence>
<evidence type="ECO:0000256" key="8">
    <source>
        <dbReference type="ARBA" id="ARBA00032524"/>
    </source>
</evidence>
<dbReference type="RefSeq" id="WP_166180219.1">
    <property type="nucleotide sequence ID" value="NZ_CP045119.1"/>
</dbReference>
<dbReference type="KEGG" id="rub:GBA63_14050"/>
<feature type="region of interest" description="Alpha C-terminal domain (alpha-CTD)" evidence="11">
    <location>
        <begin position="245"/>
        <end position="315"/>
    </location>
</feature>
<feature type="domain" description="DNA-directed RNA polymerase RpoA/D/Rpb3-type" evidence="12">
    <location>
        <begin position="18"/>
        <end position="225"/>
    </location>
</feature>
<dbReference type="SUPFAM" id="SSF47789">
    <property type="entry name" value="C-terminal domain of RNA polymerase alpha subunit"/>
    <property type="match status" value="1"/>
</dbReference>
<evidence type="ECO:0000313" key="14">
    <source>
        <dbReference type="Proteomes" id="UP000501452"/>
    </source>
</evidence>
<comment type="catalytic activity">
    <reaction evidence="10 11">
        <text>RNA(n) + a ribonucleoside 5'-triphosphate = RNA(n+1) + diphosphate</text>
        <dbReference type="Rhea" id="RHEA:21248"/>
        <dbReference type="Rhea" id="RHEA-COMP:14527"/>
        <dbReference type="Rhea" id="RHEA-COMP:17342"/>
        <dbReference type="ChEBI" id="CHEBI:33019"/>
        <dbReference type="ChEBI" id="CHEBI:61557"/>
        <dbReference type="ChEBI" id="CHEBI:140395"/>
        <dbReference type="EC" id="2.7.7.6"/>
    </reaction>
</comment>
<dbReference type="InterPro" id="IPR036603">
    <property type="entry name" value="RBP11-like"/>
</dbReference>
<reference evidence="13 14" key="1">
    <citation type="submission" date="2019-10" db="EMBL/GenBank/DDBJ databases">
        <title>Rubrobacter sp nov SCSIO 52090 isolated from a deep-sea sediment in the South China Sea.</title>
        <authorList>
            <person name="Chen R.W."/>
        </authorList>
    </citation>
    <scope>NUCLEOTIDE SEQUENCE [LARGE SCALE GENOMIC DNA]</scope>
    <source>
        <strain evidence="13 14">SCSIO 52909</strain>
    </source>
</reference>
<gene>
    <name evidence="11" type="primary">rpoA</name>
    <name evidence="13" type="ORF">GBA63_14050</name>
</gene>
<comment type="domain">
    <text evidence="11">The N-terminal domain is essential for RNAP assembly and basal transcription, whereas the C-terminal domain is involved in interaction with transcriptional regulators and with upstream promoter elements.</text>
</comment>
<dbReference type="CDD" id="cd06928">
    <property type="entry name" value="RNAP_alpha_NTD"/>
    <property type="match status" value="1"/>
</dbReference>
<dbReference type="InterPro" id="IPR011263">
    <property type="entry name" value="DNA-dir_RNA_pol_RpoA/D/Rpb3"/>
</dbReference>
<keyword evidence="7 11" id="KW-0804">Transcription</keyword>
<dbReference type="InterPro" id="IPR036643">
    <property type="entry name" value="RNApol_insert_sf"/>
</dbReference>
<dbReference type="InterPro" id="IPR011260">
    <property type="entry name" value="RNAP_asu_C"/>
</dbReference>
<evidence type="ECO:0000256" key="2">
    <source>
        <dbReference type="ARBA" id="ARBA00012418"/>
    </source>
</evidence>
<dbReference type="GO" id="GO:0005737">
    <property type="term" value="C:cytoplasm"/>
    <property type="evidence" value="ECO:0007669"/>
    <property type="project" value="UniProtKB-ARBA"/>
</dbReference>
<keyword evidence="4 11" id="KW-0240">DNA-directed RNA polymerase</keyword>
<dbReference type="GO" id="GO:0003677">
    <property type="term" value="F:DNA binding"/>
    <property type="evidence" value="ECO:0007669"/>
    <property type="project" value="UniProtKB-UniRule"/>
</dbReference>
<evidence type="ECO:0000256" key="10">
    <source>
        <dbReference type="ARBA" id="ARBA00048552"/>
    </source>
</evidence>
<evidence type="ECO:0000256" key="9">
    <source>
        <dbReference type="ARBA" id="ARBA00033070"/>
    </source>
</evidence>
<accession>A0A6G8QAZ2</accession>
<evidence type="ECO:0000313" key="13">
    <source>
        <dbReference type="EMBL" id="QIN83631.1"/>
    </source>
</evidence>
<dbReference type="FunFam" id="2.170.120.12:FF:000001">
    <property type="entry name" value="DNA-directed RNA polymerase subunit alpha"/>
    <property type="match status" value="1"/>
</dbReference>
<dbReference type="InterPro" id="IPR011773">
    <property type="entry name" value="DNA-dir_RpoA"/>
</dbReference>
<dbReference type="GO" id="GO:0000428">
    <property type="term" value="C:DNA-directed RNA polymerase complex"/>
    <property type="evidence" value="ECO:0007669"/>
    <property type="project" value="UniProtKB-KW"/>
</dbReference>